<accession>A0A8T1IIF6</accession>
<feature type="region of interest" description="Disordered" evidence="1">
    <location>
        <begin position="52"/>
        <end position="75"/>
    </location>
</feature>
<protein>
    <submittedName>
        <fullName evidence="2">Uncharacterized protein</fullName>
    </submittedName>
</protein>
<gene>
    <name evidence="2" type="ORF">PC129_g5004</name>
</gene>
<dbReference type="EMBL" id="RCMV01000115">
    <property type="protein sequence ID" value="KAG3224327.1"/>
    <property type="molecule type" value="Genomic_DNA"/>
</dbReference>
<proteinExistence type="predicted"/>
<sequence>MYLVTLDENVDQEPDFTLSLEEGQPPPARANSAPPRRQPRWSIVQEFSLHPSCSRTPSAKSISLQPRGAGHTTRPACRAKFCSPRRHCGIAASWPEKKTSQQHFAPASCLDPCVVRCEHLRRTERNVLRWKTIHFPHFPQCIVQSGK</sequence>
<evidence type="ECO:0000313" key="2">
    <source>
        <dbReference type="EMBL" id="KAG3224327.1"/>
    </source>
</evidence>
<evidence type="ECO:0000313" key="3">
    <source>
        <dbReference type="Proteomes" id="UP000760860"/>
    </source>
</evidence>
<feature type="region of interest" description="Disordered" evidence="1">
    <location>
        <begin position="1"/>
        <end position="38"/>
    </location>
</feature>
<evidence type="ECO:0000256" key="1">
    <source>
        <dbReference type="SAM" id="MobiDB-lite"/>
    </source>
</evidence>
<comment type="caution">
    <text evidence="2">The sequence shown here is derived from an EMBL/GenBank/DDBJ whole genome shotgun (WGS) entry which is preliminary data.</text>
</comment>
<feature type="compositionally biased region" description="Polar residues" evidence="1">
    <location>
        <begin position="52"/>
        <end position="64"/>
    </location>
</feature>
<organism evidence="2 3">
    <name type="scientific">Phytophthora cactorum</name>
    <dbReference type="NCBI Taxonomy" id="29920"/>
    <lineage>
        <taxon>Eukaryota</taxon>
        <taxon>Sar</taxon>
        <taxon>Stramenopiles</taxon>
        <taxon>Oomycota</taxon>
        <taxon>Peronosporomycetes</taxon>
        <taxon>Peronosporales</taxon>
        <taxon>Peronosporaceae</taxon>
        <taxon>Phytophthora</taxon>
    </lineage>
</organism>
<reference evidence="2" key="1">
    <citation type="submission" date="2018-05" db="EMBL/GenBank/DDBJ databases">
        <title>Effector identification in a new, highly contiguous assembly of the strawberry crown rot pathogen Phytophthora cactorum.</title>
        <authorList>
            <person name="Armitage A.D."/>
            <person name="Nellist C.F."/>
            <person name="Bates H."/>
            <person name="Vickerstaff R.J."/>
            <person name="Harrison R.J."/>
        </authorList>
    </citation>
    <scope>NUCLEOTIDE SEQUENCE</scope>
    <source>
        <strain evidence="2">P421</strain>
    </source>
</reference>
<name>A0A8T1IIF6_9STRA</name>
<dbReference type="Proteomes" id="UP000760860">
    <property type="component" value="Unassembled WGS sequence"/>
</dbReference>
<dbReference type="AlphaFoldDB" id="A0A8T1IIF6"/>